<evidence type="ECO:0000313" key="2">
    <source>
        <dbReference type="Proteomes" id="UP001595756"/>
    </source>
</evidence>
<dbReference type="RefSeq" id="WP_376814301.1">
    <property type="nucleotide sequence ID" value="NZ_JBHSDY010000011.1"/>
</dbReference>
<reference evidence="2" key="1">
    <citation type="journal article" date="2019" name="Int. J. Syst. Evol. Microbiol.">
        <title>The Global Catalogue of Microorganisms (GCM) 10K type strain sequencing project: providing services to taxonomists for standard genome sequencing and annotation.</title>
        <authorList>
            <consortium name="The Broad Institute Genomics Platform"/>
            <consortium name="The Broad Institute Genome Sequencing Center for Infectious Disease"/>
            <person name="Wu L."/>
            <person name="Ma J."/>
        </authorList>
    </citation>
    <scope>NUCLEOTIDE SEQUENCE [LARGE SCALE GENOMIC DNA]</scope>
    <source>
        <strain evidence="2">CGMCC 1.19029</strain>
    </source>
</reference>
<gene>
    <name evidence="1" type="ORF">ACFO0J_17135</name>
</gene>
<dbReference type="EMBL" id="JBHSDY010000011">
    <property type="protein sequence ID" value="MFC4299768.1"/>
    <property type="molecule type" value="Genomic_DNA"/>
</dbReference>
<name>A0ABV8S2U4_9BURK</name>
<sequence>MRNLLAVIGLYAVLRKGWELYEHYEAMREENEYLRRRKDED</sequence>
<comment type="caution">
    <text evidence="1">The sequence shown here is derived from an EMBL/GenBank/DDBJ whole genome shotgun (WGS) entry which is preliminary data.</text>
</comment>
<proteinExistence type="predicted"/>
<organism evidence="1 2">
    <name type="scientific">Castellaniella hirudinis</name>
    <dbReference type="NCBI Taxonomy" id="1144617"/>
    <lineage>
        <taxon>Bacteria</taxon>
        <taxon>Pseudomonadati</taxon>
        <taxon>Pseudomonadota</taxon>
        <taxon>Betaproteobacteria</taxon>
        <taxon>Burkholderiales</taxon>
        <taxon>Alcaligenaceae</taxon>
        <taxon>Castellaniella</taxon>
    </lineage>
</organism>
<accession>A0ABV8S2U4</accession>
<keyword evidence="2" id="KW-1185">Reference proteome</keyword>
<protein>
    <submittedName>
        <fullName evidence="1">Uncharacterized protein</fullName>
    </submittedName>
</protein>
<dbReference type="Proteomes" id="UP001595756">
    <property type="component" value="Unassembled WGS sequence"/>
</dbReference>
<evidence type="ECO:0000313" key="1">
    <source>
        <dbReference type="EMBL" id="MFC4299768.1"/>
    </source>
</evidence>